<evidence type="ECO:0000313" key="4">
    <source>
        <dbReference type="EMBL" id="EAU36191.1"/>
    </source>
</evidence>
<protein>
    <recommendedName>
        <fullName evidence="3">CCZ1/INTU/HSP4 first Longin domain-containing protein</fullName>
    </recommendedName>
</protein>
<dbReference type="RefSeq" id="XP_001212095.1">
    <property type="nucleotide sequence ID" value="XM_001212095.1"/>
</dbReference>
<feature type="compositionally biased region" description="Basic and acidic residues" evidence="2">
    <location>
        <begin position="1"/>
        <end position="11"/>
    </location>
</feature>
<dbReference type="Pfam" id="PF19031">
    <property type="entry name" value="Intu_longin_1"/>
    <property type="match status" value="1"/>
</dbReference>
<evidence type="ECO:0000259" key="3">
    <source>
        <dbReference type="Pfam" id="PF19031"/>
    </source>
</evidence>
<name>Q0CTR7_ASPTN</name>
<dbReference type="GeneID" id="4317471"/>
<dbReference type="VEuPathDB" id="FungiDB:ATEG_02917"/>
<evidence type="ECO:0000256" key="2">
    <source>
        <dbReference type="SAM" id="MobiDB-lite"/>
    </source>
</evidence>
<dbReference type="Proteomes" id="UP000007963">
    <property type="component" value="Unassembled WGS sequence"/>
</dbReference>
<feature type="compositionally biased region" description="Low complexity" evidence="2">
    <location>
        <begin position="517"/>
        <end position="534"/>
    </location>
</feature>
<dbReference type="OMA" id="IYDLVWD"/>
<feature type="compositionally biased region" description="Low complexity" evidence="2">
    <location>
        <begin position="454"/>
        <end position="471"/>
    </location>
</feature>
<comment type="similarity">
    <text evidence="1">Belongs to the CCZ1 family.</text>
</comment>
<dbReference type="InterPro" id="IPR013176">
    <property type="entry name" value="Ccz1"/>
</dbReference>
<dbReference type="PANTHER" id="PTHR13056:SF0">
    <property type="entry name" value="VACUOLAR FUSION PROTEIN CCZ1 HOMOLOG-RELATED"/>
    <property type="match status" value="1"/>
</dbReference>
<dbReference type="EMBL" id="CH476597">
    <property type="protein sequence ID" value="EAU36191.1"/>
    <property type="molecule type" value="Genomic_DNA"/>
</dbReference>
<dbReference type="HOGENOM" id="CLU_009628_0_0_1"/>
<sequence length="851" mass="93911">MVSRAAKRDNDGAPESSPKAKTTAPHVMSPHQKPRPINQMIFQPECRKCALDFASVIPAQLAFLTIYNPLLGPTDETIQDQIVFYTSRSDLLKRRESSTVGDEAKDSNHEWNERLRQIGLAQGIVSFARNFSEGKSVDYVETDKSHIILHELEENWWILAVSAAADQSIPIGAQYQQLVDMTRLPADSSKAPSSQRNISDAPQYHYSSREMCPPHLLIQQLRRAHSTFLLHHDFSLESMYQRIGRPAFCTILDSYWRKFAWNWEVLLSGNPAIDMYNGIKLSAGGELGVGVGEEEWGSGEREVLEDFVSRTDGLVDLIVSRFGDPYMPEQEKARGLPGQPPKGDQWLGLDVYPRPSDGVIFSGVGGISRRSVANITQWMELIYRYGTEAYGVGEDPTSPRRRKRRRRRGRAGRDADGASGLSDNAQAMSPDRGFSPGIPRPLVVGGTQSSQVASGSDGQGSSFKSSESSPARSERGSDWMPFRTDTFVKYLTLGYGSSWGPSSESPSPHPRVEALKQESPSGGDSQGDPPGDQGMTLIKKTSHSKDRGNFLIGLLNDTSNPDGQSVEEPVVTNDIPTESNEVITQRTLHVHPYTSDQDITDPVKLRTVVYVNQPFMYTFLFDPETPSLADPSLYHTIHHQLGPLQKPLSHSTSPANAATRISESEMTTDGNQLVAPQTQPVYDLVYDPSNLTIRSSIPNIPDLGPEPLGNHGSSSPPWSRVESLNIHHRILSTFVETRSRPLELERTCKTSRGWWVVWVRMANAGTADQKDSGAASVGTDDPRQEAFLIRKASDHIPPSSHTRNSSGTQFFRDLGGVGLGSSRTDTGPAKLVEGLGLDARRYIENLLSLNR</sequence>
<accession>Q0CTR7</accession>
<reference evidence="5" key="1">
    <citation type="submission" date="2005-09" db="EMBL/GenBank/DDBJ databases">
        <title>Annotation of the Aspergillus terreus NIH2624 genome.</title>
        <authorList>
            <person name="Birren B.W."/>
            <person name="Lander E.S."/>
            <person name="Galagan J.E."/>
            <person name="Nusbaum C."/>
            <person name="Devon K."/>
            <person name="Henn M."/>
            <person name="Ma L.-J."/>
            <person name="Jaffe D.B."/>
            <person name="Butler J."/>
            <person name="Alvarez P."/>
            <person name="Gnerre S."/>
            <person name="Grabherr M."/>
            <person name="Kleber M."/>
            <person name="Mauceli E.W."/>
            <person name="Brockman W."/>
            <person name="Rounsley S."/>
            <person name="Young S.K."/>
            <person name="LaButti K."/>
            <person name="Pushparaj V."/>
            <person name="DeCaprio D."/>
            <person name="Crawford M."/>
            <person name="Koehrsen M."/>
            <person name="Engels R."/>
            <person name="Montgomery P."/>
            <person name="Pearson M."/>
            <person name="Howarth C."/>
            <person name="Larson L."/>
            <person name="Luoma S."/>
            <person name="White J."/>
            <person name="Alvarado L."/>
            <person name="Kodira C.D."/>
            <person name="Zeng Q."/>
            <person name="Oleary S."/>
            <person name="Yandava C."/>
            <person name="Denning D.W."/>
            <person name="Nierman W.C."/>
            <person name="Milne T."/>
            <person name="Madden K."/>
        </authorList>
    </citation>
    <scope>NUCLEOTIDE SEQUENCE [LARGE SCALE GENOMIC DNA]</scope>
    <source>
        <strain evidence="5">NIH 2624 / FGSC A1156</strain>
    </source>
</reference>
<proteinExistence type="inferred from homology"/>
<dbReference type="InterPro" id="IPR043987">
    <property type="entry name" value="CCZ1/INTU/HSP4_longin_1"/>
</dbReference>
<dbReference type="GO" id="GO:0016192">
    <property type="term" value="P:vesicle-mediated transport"/>
    <property type="evidence" value="ECO:0007669"/>
    <property type="project" value="InterPro"/>
</dbReference>
<organism evidence="4 5">
    <name type="scientific">Aspergillus terreus (strain NIH 2624 / FGSC A1156)</name>
    <dbReference type="NCBI Taxonomy" id="341663"/>
    <lineage>
        <taxon>Eukaryota</taxon>
        <taxon>Fungi</taxon>
        <taxon>Dikarya</taxon>
        <taxon>Ascomycota</taxon>
        <taxon>Pezizomycotina</taxon>
        <taxon>Eurotiomycetes</taxon>
        <taxon>Eurotiomycetidae</taxon>
        <taxon>Eurotiales</taxon>
        <taxon>Aspergillaceae</taxon>
        <taxon>Aspergillus</taxon>
        <taxon>Aspergillus subgen. Circumdati</taxon>
    </lineage>
</organism>
<dbReference type="GO" id="GO:0035658">
    <property type="term" value="C:Mon1-Ccz1 complex"/>
    <property type="evidence" value="ECO:0007669"/>
    <property type="project" value="InterPro"/>
</dbReference>
<dbReference type="STRING" id="341663.Q0CTR7"/>
<evidence type="ECO:0000313" key="5">
    <source>
        <dbReference type="Proteomes" id="UP000007963"/>
    </source>
</evidence>
<feature type="region of interest" description="Disordered" evidence="2">
    <location>
        <begin position="390"/>
        <end position="480"/>
    </location>
</feature>
<dbReference type="AlphaFoldDB" id="Q0CTR7"/>
<feature type="compositionally biased region" description="Basic residues" evidence="2">
    <location>
        <begin position="399"/>
        <end position="410"/>
    </location>
</feature>
<evidence type="ECO:0000256" key="1">
    <source>
        <dbReference type="ARBA" id="ARBA00005352"/>
    </source>
</evidence>
<dbReference type="eggNOG" id="ENOG502R325">
    <property type="taxonomic scope" value="Eukaryota"/>
</dbReference>
<feature type="domain" description="CCZ1/INTU/HSP4 first Longin" evidence="3">
    <location>
        <begin position="62"/>
        <end position="173"/>
    </location>
</feature>
<gene>
    <name evidence="4" type="ORF">ATEG_02917</name>
</gene>
<feature type="region of interest" description="Disordered" evidence="2">
    <location>
        <begin position="498"/>
        <end position="538"/>
    </location>
</feature>
<dbReference type="PANTHER" id="PTHR13056">
    <property type="entry name" value="VACUOLAR FUSION PROTEIN CCZ1 HOMOLOG-RELATED"/>
    <property type="match status" value="1"/>
</dbReference>
<feature type="region of interest" description="Disordered" evidence="2">
    <location>
        <begin position="1"/>
        <end position="35"/>
    </location>
</feature>
<dbReference type="OrthoDB" id="240546at2759"/>